<sequence length="169" mass="18636">MAPNSADVDKLAESYMAGFLYISLCDYLALRAHGAPTSSRPPSLGSPAPQNNYGFAEHVKNNLHPILITRFPLAANEMHMNEAGKQVTIWTADQPEFKPEFVAALGNKELTYIADFVFVLDVNDESKMLRVLELIDILATDSFRVLVEKAYGISVSDKINGQEVHVVVV</sequence>
<organism evidence="1 2">
    <name type="scientific">Exserohilum turcicum (strain 28A)</name>
    <name type="common">Northern leaf blight fungus</name>
    <name type="synonym">Setosphaeria turcica</name>
    <dbReference type="NCBI Taxonomy" id="671987"/>
    <lineage>
        <taxon>Eukaryota</taxon>
        <taxon>Fungi</taxon>
        <taxon>Dikarya</taxon>
        <taxon>Ascomycota</taxon>
        <taxon>Pezizomycotina</taxon>
        <taxon>Dothideomycetes</taxon>
        <taxon>Pleosporomycetidae</taxon>
        <taxon>Pleosporales</taxon>
        <taxon>Pleosporineae</taxon>
        <taxon>Pleosporaceae</taxon>
        <taxon>Exserohilum</taxon>
    </lineage>
</organism>
<dbReference type="Proteomes" id="UP000016935">
    <property type="component" value="Unassembled WGS sequence"/>
</dbReference>
<accession>R0IQI3</accession>
<dbReference type="AlphaFoldDB" id="R0IQI3"/>
<evidence type="ECO:0000313" key="2">
    <source>
        <dbReference type="Proteomes" id="UP000016935"/>
    </source>
</evidence>
<evidence type="ECO:0000313" key="1">
    <source>
        <dbReference type="EMBL" id="EOA87145.1"/>
    </source>
</evidence>
<dbReference type="OrthoDB" id="3758478at2759"/>
<dbReference type="RefSeq" id="XP_008025628.1">
    <property type="nucleotide sequence ID" value="XM_008027437.1"/>
</dbReference>
<protein>
    <submittedName>
        <fullName evidence="1">Uncharacterized protein</fullName>
    </submittedName>
</protein>
<name>R0IQI3_EXST2</name>
<gene>
    <name evidence="1" type="ORF">SETTUDRAFT_89345</name>
</gene>
<dbReference type="HOGENOM" id="CLU_108113_2_0_1"/>
<dbReference type="STRING" id="671987.R0IQI3"/>
<reference evidence="1 2" key="1">
    <citation type="journal article" date="2012" name="PLoS Pathog.">
        <title>Diverse lifestyles and strategies of plant pathogenesis encoded in the genomes of eighteen Dothideomycetes fungi.</title>
        <authorList>
            <person name="Ohm R.A."/>
            <person name="Feau N."/>
            <person name="Henrissat B."/>
            <person name="Schoch C.L."/>
            <person name="Horwitz B.A."/>
            <person name="Barry K.W."/>
            <person name="Condon B.J."/>
            <person name="Copeland A.C."/>
            <person name="Dhillon B."/>
            <person name="Glaser F."/>
            <person name="Hesse C.N."/>
            <person name="Kosti I."/>
            <person name="LaButti K."/>
            <person name="Lindquist E.A."/>
            <person name="Lucas S."/>
            <person name="Salamov A.A."/>
            <person name="Bradshaw R.E."/>
            <person name="Ciuffetti L."/>
            <person name="Hamelin R.C."/>
            <person name="Kema G.H.J."/>
            <person name="Lawrence C."/>
            <person name="Scott J.A."/>
            <person name="Spatafora J.W."/>
            <person name="Turgeon B.G."/>
            <person name="de Wit P.J.G.M."/>
            <person name="Zhong S."/>
            <person name="Goodwin S.B."/>
            <person name="Grigoriev I.V."/>
        </authorList>
    </citation>
    <scope>NUCLEOTIDE SEQUENCE [LARGE SCALE GENOMIC DNA]</scope>
    <source>
        <strain evidence="2">28A</strain>
    </source>
</reference>
<dbReference type="GeneID" id="19405773"/>
<dbReference type="EMBL" id="KB908592">
    <property type="protein sequence ID" value="EOA87145.1"/>
    <property type="molecule type" value="Genomic_DNA"/>
</dbReference>
<reference evidence="1 2" key="2">
    <citation type="journal article" date="2013" name="PLoS Genet.">
        <title>Comparative genome structure, secondary metabolite, and effector coding capacity across Cochliobolus pathogens.</title>
        <authorList>
            <person name="Condon B.J."/>
            <person name="Leng Y."/>
            <person name="Wu D."/>
            <person name="Bushley K.E."/>
            <person name="Ohm R.A."/>
            <person name="Otillar R."/>
            <person name="Martin J."/>
            <person name="Schackwitz W."/>
            <person name="Grimwood J."/>
            <person name="MohdZainudin N."/>
            <person name="Xue C."/>
            <person name="Wang R."/>
            <person name="Manning V.A."/>
            <person name="Dhillon B."/>
            <person name="Tu Z.J."/>
            <person name="Steffenson B.J."/>
            <person name="Salamov A."/>
            <person name="Sun H."/>
            <person name="Lowry S."/>
            <person name="LaButti K."/>
            <person name="Han J."/>
            <person name="Copeland A."/>
            <person name="Lindquist E."/>
            <person name="Barry K."/>
            <person name="Schmutz J."/>
            <person name="Baker S.E."/>
            <person name="Ciuffetti L.M."/>
            <person name="Grigoriev I.V."/>
            <person name="Zhong S."/>
            <person name="Turgeon B.G."/>
        </authorList>
    </citation>
    <scope>NUCLEOTIDE SEQUENCE [LARGE SCALE GENOMIC DNA]</scope>
    <source>
        <strain evidence="2">28A</strain>
    </source>
</reference>
<proteinExistence type="predicted"/>
<keyword evidence="2" id="KW-1185">Reference proteome</keyword>